<organism evidence="5 6">
    <name type="scientific">Tieghemostelium lacteum</name>
    <name type="common">Slime mold</name>
    <name type="synonym">Dictyostelium lacteum</name>
    <dbReference type="NCBI Taxonomy" id="361077"/>
    <lineage>
        <taxon>Eukaryota</taxon>
        <taxon>Amoebozoa</taxon>
        <taxon>Evosea</taxon>
        <taxon>Eumycetozoa</taxon>
        <taxon>Dictyostelia</taxon>
        <taxon>Dictyosteliales</taxon>
        <taxon>Raperosteliaceae</taxon>
        <taxon>Tieghemostelium</taxon>
    </lineage>
</organism>
<dbReference type="PANTHER" id="PTHR33239:SF4">
    <property type="entry name" value="CMP_DCMP-TYPE DEAMINASE DOMAIN-CONTAINING PROTEIN-RELATED"/>
    <property type="match status" value="1"/>
</dbReference>
<dbReference type="EMBL" id="LODT01000035">
    <property type="protein sequence ID" value="KYQ91290.1"/>
    <property type="molecule type" value="Genomic_DNA"/>
</dbReference>
<dbReference type="Pfam" id="PF00383">
    <property type="entry name" value="dCMP_cyt_deam_1"/>
    <property type="match status" value="1"/>
</dbReference>
<dbReference type="InterPro" id="IPR016193">
    <property type="entry name" value="Cytidine_deaminase-like"/>
</dbReference>
<dbReference type="InterPro" id="IPR052879">
    <property type="entry name" value="Dd_Spore_Germination_Stalk"/>
</dbReference>
<dbReference type="AlphaFoldDB" id="A0A151ZBG7"/>
<dbReference type="OMA" id="AWFGTYC"/>
<keyword evidence="1" id="KW-0479">Metal-binding</keyword>
<keyword evidence="3" id="KW-0732">Signal</keyword>
<dbReference type="InParanoid" id="A0A151ZBG7"/>
<evidence type="ECO:0000313" key="6">
    <source>
        <dbReference type="Proteomes" id="UP000076078"/>
    </source>
</evidence>
<feature type="chain" id="PRO_5007593088" description="CMP/dCMP-type deaminase domain-containing protein" evidence="3">
    <location>
        <begin position="20"/>
        <end position="329"/>
    </location>
</feature>
<dbReference type="InterPro" id="IPR008965">
    <property type="entry name" value="CBM2/CBM3_carb-bd_dom_sf"/>
</dbReference>
<dbReference type="STRING" id="361077.A0A151ZBG7"/>
<feature type="signal peptide" evidence="3">
    <location>
        <begin position="1"/>
        <end position="19"/>
    </location>
</feature>
<dbReference type="PANTHER" id="PTHR33239">
    <property type="entry name" value="CELLULOSE-BINDING DOMAIN-CONTAINING PROTEIN-RELATED"/>
    <property type="match status" value="1"/>
</dbReference>
<evidence type="ECO:0000256" key="1">
    <source>
        <dbReference type="ARBA" id="ARBA00022723"/>
    </source>
</evidence>
<dbReference type="GO" id="GO:0030198">
    <property type="term" value="P:extracellular matrix organization"/>
    <property type="evidence" value="ECO:0007669"/>
    <property type="project" value="TreeGrafter"/>
</dbReference>
<proteinExistence type="predicted"/>
<dbReference type="PROSITE" id="PS00903">
    <property type="entry name" value="CYT_DCMP_DEAMINASES_1"/>
    <property type="match status" value="1"/>
</dbReference>
<dbReference type="SMART" id="SM01063">
    <property type="entry name" value="CBM49"/>
    <property type="match status" value="1"/>
</dbReference>
<dbReference type="SUPFAM" id="SSF53927">
    <property type="entry name" value="Cytidine deaminase-like"/>
    <property type="match status" value="1"/>
</dbReference>
<dbReference type="FunCoup" id="A0A151ZBG7">
    <property type="interactions" value="8"/>
</dbReference>
<gene>
    <name evidence="5" type="ORF">DLAC_08229</name>
</gene>
<dbReference type="Gene3D" id="3.40.140.10">
    <property type="entry name" value="Cytidine Deaminase, domain 2"/>
    <property type="match status" value="1"/>
</dbReference>
<keyword evidence="6" id="KW-1185">Reference proteome</keyword>
<dbReference type="InterPro" id="IPR002125">
    <property type="entry name" value="CMP_dCMP_dom"/>
</dbReference>
<dbReference type="PROSITE" id="PS51747">
    <property type="entry name" value="CYT_DCMP_DEAMINASES_2"/>
    <property type="match status" value="1"/>
</dbReference>
<dbReference type="Gene3D" id="2.60.40.290">
    <property type="match status" value="1"/>
</dbReference>
<dbReference type="PROSITE" id="PS51257">
    <property type="entry name" value="PROKAR_LIPOPROTEIN"/>
    <property type="match status" value="1"/>
</dbReference>
<reference evidence="5 6" key="1">
    <citation type="submission" date="2015-12" db="EMBL/GenBank/DDBJ databases">
        <title>Dictyostelia acquired genes for synthesis and detection of signals that induce cell-type specialization by lateral gene transfer from prokaryotes.</title>
        <authorList>
            <person name="Gloeckner G."/>
            <person name="Schaap P."/>
        </authorList>
    </citation>
    <scope>NUCLEOTIDE SEQUENCE [LARGE SCALE GENOMIC DNA]</scope>
    <source>
        <strain evidence="5 6">TK</strain>
    </source>
</reference>
<dbReference type="InterPro" id="IPR019028">
    <property type="entry name" value="CBM_49"/>
</dbReference>
<feature type="domain" description="CMP/dCMP-type deaminase" evidence="4">
    <location>
        <begin position="64"/>
        <end position="172"/>
    </location>
</feature>
<comment type="caution">
    <text evidence="5">The sequence shown here is derived from an EMBL/GenBank/DDBJ whole genome shotgun (WGS) entry which is preliminary data.</text>
</comment>
<name>A0A151ZBG7_TIELA</name>
<accession>A0A151ZBG7</accession>
<keyword evidence="2" id="KW-0862">Zinc</keyword>
<dbReference type="GO" id="GO:0008270">
    <property type="term" value="F:zinc ion binding"/>
    <property type="evidence" value="ECO:0007669"/>
    <property type="project" value="InterPro"/>
</dbReference>
<evidence type="ECO:0000313" key="5">
    <source>
        <dbReference type="EMBL" id="KYQ91290.1"/>
    </source>
</evidence>
<dbReference type="InterPro" id="IPR016192">
    <property type="entry name" value="APOBEC/CMP_deaminase_Zn-bd"/>
</dbReference>
<evidence type="ECO:0000256" key="2">
    <source>
        <dbReference type="ARBA" id="ARBA00022833"/>
    </source>
</evidence>
<dbReference type="GO" id="GO:0031012">
    <property type="term" value="C:extracellular matrix"/>
    <property type="evidence" value="ECO:0007669"/>
    <property type="project" value="TreeGrafter"/>
</dbReference>
<dbReference type="Proteomes" id="UP000076078">
    <property type="component" value="Unassembled WGS sequence"/>
</dbReference>
<dbReference type="GO" id="GO:0004553">
    <property type="term" value="F:hydrolase activity, hydrolyzing O-glycosyl compounds"/>
    <property type="evidence" value="ECO:0007669"/>
    <property type="project" value="InterPro"/>
</dbReference>
<sequence>MNKFTSIFVILFVLGAVFACDSDYDPVNTAFGTKCTAQHHSTFPAPGSRSTALTPNDIPAAELAVHEERMRYILDIARSKNRKFVSSIYHSNGTLMCIGFNDLGKPNLISHGEIMAITNCTNLYGLAAYDGYDLYTTGEPCAMCAGAIMWSHFRTVVWGTYNHDLVCKICMSNIPFESTALFDTYETVKINKIRVIGGVLQQESDAWFGTYCDRPTNIFYIAPKCNCVNVNKTQTLSVNQTRTSSWIDGGNTQYSQWSGVITNIGTTTVTFPNFLSLPSGVAPQSIWGLSRTSVDDQWALAWNPSIAPGATFNFGYIISGNDKLNFYQE</sequence>
<dbReference type="CDD" id="cd01285">
    <property type="entry name" value="nucleoside_deaminase"/>
    <property type="match status" value="1"/>
</dbReference>
<dbReference type="GO" id="GO:0005201">
    <property type="term" value="F:extracellular matrix structural constituent"/>
    <property type="evidence" value="ECO:0007669"/>
    <property type="project" value="TreeGrafter"/>
</dbReference>
<dbReference type="OrthoDB" id="408702at2759"/>
<evidence type="ECO:0000259" key="4">
    <source>
        <dbReference type="PROSITE" id="PS51747"/>
    </source>
</evidence>
<dbReference type="InterPro" id="IPR012291">
    <property type="entry name" value="CBM2_carb-bd_dom_sf"/>
</dbReference>
<evidence type="ECO:0000256" key="3">
    <source>
        <dbReference type="SAM" id="SignalP"/>
    </source>
</evidence>
<dbReference type="GO" id="GO:0030247">
    <property type="term" value="F:polysaccharide binding"/>
    <property type="evidence" value="ECO:0007669"/>
    <property type="project" value="InterPro"/>
</dbReference>
<dbReference type="Pfam" id="PF09478">
    <property type="entry name" value="CBM49"/>
    <property type="match status" value="1"/>
</dbReference>
<protein>
    <recommendedName>
        <fullName evidence="4">CMP/dCMP-type deaminase domain-containing protein</fullName>
    </recommendedName>
</protein>
<dbReference type="SUPFAM" id="SSF49384">
    <property type="entry name" value="Carbohydrate-binding domain"/>
    <property type="match status" value="1"/>
</dbReference>